<accession>A0A6P4ZSB3</accession>
<proteinExistence type="predicted"/>
<dbReference type="GeneID" id="109479461"/>
<feature type="non-terminal residue" evidence="4">
    <location>
        <position position="332"/>
    </location>
</feature>
<feature type="repeat" description="NHL" evidence="2">
    <location>
        <begin position="171"/>
        <end position="212"/>
    </location>
</feature>
<dbReference type="InterPro" id="IPR001258">
    <property type="entry name" value="NHL_repeat"/>
</dbReference>
<keyword evidence="3" id="KW-1185">Reference proteome</keyword>
<dbReference type="PROSITE" id="PS51125">
    <property type="entry name" value="NHL"/>
    <property type="match status" value="1"/>
</dbReference>
<evidence type="ECO:0000313" key="4">
    <source>
        <dbReference type="RefSeq" id="XP_019636984.1"/>
    </source>
</evidence>
<dbReference type="PANTHER" id="PTHR24104">
    <property type="entry name" value="E3 UBIQUITIN-PROTEIN LIGASE NHLRC1-RELATED"/>
    <property type="match status" value="1"/>
</dbReference>
<organism evidence="3 4">
    <name type="scientific">Branchiostoma belcheri</name>
    <name type="common">Amphioxus</name>
    <dbReference type="NCBI Taxonomy" id="7741"/>
    <lineage>
        <taxon>Eukaryota</taxon>
        <taxon>Metazoa</taxon>
        <taxon>Chordata</taxon>
        <taxon>Cephalochordata</taxon>
        <taxon>Leptocardii</taxon>
        <taxon>Amphioxiformes</taxon>
        <taxon>Branchiostomatidae</taxon>
        <taxon>Branchiostoma</taxon>
    </lineage>
</organism>
<dbReference type="PANTHER" id="PTHR24104:SF31">
    <property type="entry name" value="NHL REPEAT-CONTAINING PROTEIN 3"/>
    <property type="match status" value="1"/>
</dbReference>
<gene>
    <name evidence="4" type="primary">LOC109479461</name>
</gene>
<dbReference type="AlphaFoldDB" id="A0A6P4ZSB3"/>
<dbReference type="KEGG" id="bbel:109479461"/>
<dbReference type="Proteomes" id="UP000515135">
    <property type="component" value="Unplaced"/>
</dbReference>
<dbReference type="RefSeq" id="XP_019636984.1">
    <property type="nucleotide sequence ID" value="XM_019781425.1"/>
</dbReference>
<dbReference type="GO" id="GO:0061630">
    <property type="term" value="F:ubiquitin protein ligase activity"/>
    <property type="evidence" value="ECO:0007669"/>
    <property type="project" value="TreeGrafter"/>
</dbReference>
<dbReference type="Pfam" id="PF01436">
    <property type="entry name" value="NHL"/>
    <property type="match status" value="1"/>
</dbReference>
<dbReference type="GO" id="GO:0043161">
    <property type="term" value="P:proteasome-mediated ubiquitin-dependent protein catabolic process"/>
    <property type="evidence" value="ECO:0007669"/>
    <property type="project" value="TreeGrafter"/>
</dbReference>
<reference evidence="4" key="1">
    <citation type="submission" date="2025-08" db="UniProtKB">
        <authorList>
            <consortium name="RefSeq"/>
        </authorList>
    </citation>
    <scope>IDENTIFICATION</scope>
    <source>
        <tissue evidence="4">Gonad</tissue>
    </source>
</reference>
<evidence type="ECO:0000256" key="2">
    <source>
        <dbReference type="PROSITE-ProRule" id="PRU00504"/>
    </source>
</evidence>
<evidence type="ECO:0000313" key="3">
    <source>
        <dbReference type="Proteomes" id="UP000515135"/>
    </source>
</evidence>
<dbReference type="SUPFAM" id="SSF101898">
    <property type="entry name" value="NHL repeat"/>
    <property type="match status" value="1"/>
</dbReference>
<dbReference type="InterPro" id="IPR050952">
    <property type="entry name" value="TRIM-NHL_E3_ligases"/>
</dbReference>
<name>A0A6P4ZSB3_BRABE</name>
<sequence length="332" mass="37115">MAKHGRLRYIEDAKWPKDGGHFRGPVVSCDVLSVGTVTEVFIAQRSEEEKVTVYTEEGTFLRSWTTDKLDSPHGLRVHVPPRGGLNSAEVWVTDIGQGPYGCSLKMFDRYGNLKITLGTPGKRGSGLDPLQFDQVSDLAFNPSGDMFVVDGDDGINHRLLKLSADRRLVWSVGEEGSRPGQFYVPHSVDVDRFGQVWVADRRNSRIQVFNGQTGSYIGKWDLEEHVYGLRFSTDKSLVLVLEELVGNLLMFESPDMPGYLGNYRMIGILHVPTPVIPHLFCVSQVTEAVFIAQLGAGRCQKFVLKKRKTARWLWLGIVCCFPKQAARGTKLT</sequence>
<dbReference type="GO" id="GO:0000209">
    <property type="term" value="P:protein polyubiquitination"/>
    <property type="evidence" value="ECO:0007669"/>
    <property type="project" value="TreeGrafter"/>
</dbReference>
<protein>
    <submittedName>
        <fullName evidence="4">NHL repeat-containing protein 3-like</fullName>
    </submittedName>
</protein>
<keyword evidence="1" id="KW-0677">Repeat</keyword>
<evidence type="ECO:0000256" key="1">
    <source>
        <dbReference type="ARBA" id="ARBA00022737"/>
    </source>
</evidence>
<dbReference type="OrthoDB" id="10044505at2759"/>
<dbReference type="InterPro" id="IPR011042">
    <property type="entry name" value="6-blade_b-propeller_TolB-like"/>
</dbReference>
<dbReference type="Gene3D" id="2.120.10.30">
    <property type="entry name" value="TolB, C-terminal domain"/>
    <property type="match status" value="1"/>
</dbReference>